<dbReference type="InterPro" id="IPR000073">
    <property type="entry name" value="AB_hydrolase_1"/>
</dbReference>
<dbReference type="EMBL" id="JBHSAY010000004">
    <property type="protein sequence ID" value="MFC4130060.1"/>
    <property type="molecule type" value="Genomic_DNA"/>
</dbReference>
<organism evidence="2 3">
    <name type="scientific">Hamadaea flava</name>
    <dbReference type="NCBI Taxonomy" id="1742688"/>
    <lineage>
        <taxon>Bacteria</taxon>
        <taxon>Bacillati</taxon>
        <taxon>Actinomycetota</taxon>
        <taxon>Actinomycetes</taxon>
        <taxon>Micromonosporales</taxon>
        <taxon>Micromonosporaceae</taxon>
        <taxon>Hamadaea</taxon>
    </lineage>
</organism>
<sequence>MRERHSQLTVGDASIHVVEAGPAGAPSFVLLHGWPESWPAWRPVMARAEPDAHVVAVDLPGVGESSGSTGGTKRDLARTVHELVITLGLEDVTLVGHDVGGMIAYTYWRMFGDLGRAVIMDVAVPGVDPWAEVERNPRIWHFGLHQVPGLPEELVRGRQRAYFDFFYDALAADPARIEPETRRAYAAAYASDAALTAGFDWYRAFPDDAKDNADTTEVRTPLLYLRGDHEPGDLDAYAAGLREAGASTLECALIPGAGHFAPEEAPDAVWSTVSRYAGRTRRSS</sequence>
<dbReference type="SUPFAM" id="SSF53474">
    <property type="entry name" value="alpha/beta-Hydrolases"/>
    <property type="match status" value="1"/>
</dbReference>
<accession>A0ABV8LH42</accession>
<gene>
    <name evidence="2" type="ORF">ACFOZ4_05515</name>
</gene>
<dbReference type="GO" id="GO:0016787">
    <property type="term" value="F:hydrolase activity"/>
    <property type="evidence" value="ECO:0007669"/>
    <property type="project" value="UniProtKB-KW"/>
</dbReference>
<dbReference type="PANTHER" id="PTHR43329">
    <property type="entry name" value="EPOXIDE HYDROLASE"/>
    <property type="match status" value="1"/>
</dbReference>
<evidence type="ECO:0000313" key="3">
    <source>
        <dbReference type="Proteomes" id="UP001595816"/>
    </source>
</evidence>
<proteinExistence type="predicted"/>
<evidence type="ECO:0000259" key="1">
    <source>
        <dbReference type="Pfam" id="PF00561"/>
    </source>
</evidence>
<keyword evidence="3" id="KW-1185">Reference proteome</keyword>
<reference evidence="3" key="1">
    <citation type="journal article" date="2019" name="Int. J. Syst. Evol. Microbiol.">
        <title>The Global Catalogue of Microorganisms (GCM) 10K type strain sequencing project: providing services to taxonomists for standard genome sequencing and annotation.</title>
        <authorList>
            <consortium name="The Broad Institute Genomics Platform"/>
            <consortium name="The Broad Institute Genome Sequencing Center for Infectious Disease"/>
            <person name="Wu L."/>
            <person name="Ma J."/>
        </authorList>
    </citation>
    <scope>NUCLEOTIDE SEQUENCE [LARGE SCALE GENOMIC DNA]</scope>
    <source>
        <strain evidence="3">CGMCC 4.7289</strain>
    </source>
</reference>
<dbReference type="PROSITE" id="PS00560">
    <property type="entry name" value="CARBOXYPEPT_SER_HIS"/>
    <property type="match status" value="1"/>
</dbReference>
<keyword evidence="2" id="KW-0378">Hydrolase</keyword>
<name>A0ABV8LH42_9ACTN</name>
<dbReference type="Gene3D" id="3.40.50.1820">
    <property type="entry name" value="alpha/beta hydrolase"/>
    <property type="match status" value="1"/>
</dbReference>
<dbReference type="RefSeq" id="WP_253755775.1">
    <property type="nucleotide sequence ID" value="NZ_JAMZDZ010000001.1"/>
</dbReference>
<dbReference type="Proteomes" id="UP001595816">
    <property type="component" value="Unassembled WGS sequence"/>
</dbReference>
<feature type="domain" description="AB hydrolase-1" evidence="1">
    <location>
        <begin position="26"/>
        <end position="266"/>
    </location>
</feature>
<comment type="caution">
    <text evidence="2">The sequence shown here is derived from an EMBL/GenBank/DDBJ whole genome shotgun (WGS) entry which is preliminary data.</text>
</comment>
<protein>
    <submittedName>
        <fullName evidence="2">Alpha/beta fold hydrolase</fullName>
    </submittedName>
</protein>
<evidence type="ECO:0000313" key="2">
    <source>
        <dbReference type="EMBL" id="MFC4130060.1"/>
    </source>
</evidence>
<dbReference type="InterPro" id="IPR033124">
    <property type="entry name" value="Ser_caboxypep_his_AS"/>
</dbReference>
<dbReference type="Pfam" id="PF00561">
    <property type="entry name" value="Abhydrolase_1"/>
    <property type="match status" value="1"/>
</dbReference>
<dbReference type="InterPro" id="IPR029058">
    <property type="entry name" value="AB_hydrolase_fold"/>
</dbReference>